<dbReference type="SUPFAM" id="SSF53790">
    <property type="entry name" value="Tetrapyrrole methylase"/>
    <property type="match status" value="1"/>
</dbReference>
<accession>A0ABU3Z5K1</accession>
<comment type="similarity">
    <text evidence="2 6">Belongs to the diphthine synthase family.</text>
</comment>
<evidence type="ECO:0000256" key="2">
    <source>
        <dbReference type="ARBA" id="ARBA00006729"/>
    </source>
</evidence>
<keyword evidence="3 6" id="KW-0489">Methyltransferase</keyword>
<dbReference type="InterPro" id="IPR035996">
    <property type="entry name" value="4pyrrol_Methylase_sf"/>
</dbReference>
<evidence type="ECO:0000256" key="6">
    <source>
        <dbReference type="HAMAP-Rule" id="MF_01084"/>
    </source>
</evidence>
<dbReference type="InterPro" id="IPR014776">
    <property type="entry name" value="4pyrrole_Mease_sub2"/>
</dbReference>
<keyword evidence="4 6" id="KW-0808">Transferase</keyword>
<comment type="caution">
    <text evidence="8">The sequence shown here is derived from an EMBL/GenBank/DDBJ whole genome shotgun (WGS) entry which is preliminary data.</text>
</comment>
<evidence type="ECO:0000313" key="9">
    <source>
        <dbReference type="Proteomes" id="UP001273768"/>
    </source>
</evidence>
<evidence type="ECO:0000256" key="3">
    <source>
        <dbReference type="ARBA" id="ARBA00022603"/>
    </source>
</evidence>
<comment type="function">
    <text evidence="6">S-adenosyl-L-methionine-dependent methyltransferase that catalyzes the trimethylation of the amino group of the modified target histidine residue in translation elongation factor 2 (EF-2), to form an intermediate called diphthine. The three successive methylation reactions represent the second step of diphthamide biosynthesis.</text>
</comment>
<proteinExistence type="inferred from homology"/>
<feature type="binding site" evidence="6">
    <location>
        <position position="228"/>
    </location>
    <ligand>
        <name>S-adenosyl-L-methionine</name>
        <dbReference type="ChEBI" id="CHEBI:59789"/>
    </ligand>
</feature>
<comment type="pathway">
    <text evidence="1 6">Protein modification; peptidyl-diphthamide biosynthesis.</text>
</comment>
<dbReference type="Proteomes" id="UP001273768">
    <property type="component" value="Unassembled WGS sequence"/>
</dbReference>
<dbReference type="EMBL" id="JABFFQ010000017">
    <property type="protein sequence ID" value="MDV4344086.1"/>
    <property type="molecule type" value="Genomic_DNA"/>
</dbReference>
<dbReference type="Gene3D" id="3.30.950.10">
    <property type="entry name" value="Methyltransferase, Cobalt-precorrin-4 Transmethylase, Domain 2"/>
    <property type="match status" value="1"/>
</dbReference>
<evidence type="ECO:0000256" key="1">
    <source>
        <dbReference type="ARBA" id="ARBA00005156"/>
    </source>
</evidence>
<protein>
    <recommendedName>
        <fullName evidence="6">Diphthine synthase</fullName>
        <ecNumber evidence="6">2.1.1.98</ecNumber>
    </recommendedName>
    <alternativeName>
        <fullName evidence="6">Diphthamide biosynthesis methyltransferase</fullName>
    </alternativeName>
</protein>
<comment type="subunit">
    <text evidence="6">Homodimer.</text>
</comment>
<feature type="binding site" evidence="6">
    <location>
        <position position="203"/>
    </location>
    <ligand>
        <name>S-adenosyl-L-methionine</name>
        <dbReference type="ChEBI" id="CHEBI:59789"/>
    </ligand>
</feature>
<evidence type="ECO:0000313" key="8">
    <source>
        <dbReference type="EMBL" id="MDV4344086.1"/>
    </source>
</evidence>
<name>A0ABU3Z5K1_9EURY</name>
<gene>
    <name evidence="6" type="primary">dphB</name>
    <name evidence="8" type="ORF">HL657_13110</name>
</gene>
<dbReference type="PANTHER" id="PTHR10882:SF0">
    <property type="entry name" value="DIPHTHINE METHYL ESTER SYNTHASE"/>
    <property type="match status" value="1"/>
</dbReference>
<dbReference type="RefSeq" id="WP_317297266.1">
    <property type="nucleotide sequence ID" value="NZ_JABFFQ010000017.1"/>
</dbReference>
<dbReference type="InterPro" id="IPR004551">
    <property type="entry name" value="Dphthn_synthase"/>
</dbReference>
<evidence type="ECO:0000256" key="4">
    <source>
        <dbReference type="ARBA" id="ARBA00022679"/>
    </source>
</evidence>
<keyword evidence="5 6" id="KW-0949">S-adenosyl-L-methionine</keyword>
<dbReference type="PIRSF" id="PIRSF036432">
    <property type="entry name" value="Diphthine_synth"/>
    <property type="match status" value="1"/>
</dbReference>
<feature type="binding site" evidence="6">
    <location>
        <position position="85"/>
    </location>
    <ligand>
        <name>S-adenosyl-L-methionine</name>
        <dbReference type="ChEBI" id="CHEBI:59789"/>
    </ligand>
</feature>
<dbReference type="Pfam" id="PF00590">
    <property type="entry name" value="TP_methylase"/>
    <property type="match status" value="1"/>
</dbReference>
<dbReference type="InterPro" id="IPR014777">
    <property type="entry name" value="4pyrrole_Mease_sub1"/>
</dbReference>
<evidence type="ECO:0000256" key="5">
    <source>
        <dbReference type="ARBA" id="ARBA00022691"/>
    </source>
</evidence>
<feature type="binding site" evidence="6">
    <location>
        <position position="165"/>
    </location>
    <ligand>
        <name>S-adenosyl-L-methionine</name>
        <dbReference type="ChEBI" id="CHEBI:59789"/>
    </ligand>
</feature>
<dbReference type="GO" id="GO:0032259">
    <property type="term" value="P:methylation"/>
    <property type="evidence" value="ECO:0007669"/>
    <property type="project" value="UniProtKB-KW"/>
</dbReference>
<reference evidence="8 9" key="1">
    <citation type="submission" date="2020-05" db="EMBL/GenBank/DDBJ databases">
        <title>Isolation and characterization of methanoarchaea from a cold seep at offshore SW Taiwan.</title>
        <authorList>
            <person name="Chen Y.-W."/>
            <person name="Chen S.-C."/>
            <person name="Lai M.-C."/>
        </authorList>
    </citation>
    <scope>NUCLEOTIDE SEQUENCE [LARGE SCALE GENOMIC DNA]</scope>
    <source>
        <strain evidence="8 9">YWC-01</strain>
    </source>
</reference>
<dbReference type="InterPro" id="IPR000878">
    <property type="entry name" value="4pyrrol_Mease"/>
</dbReference>
<dbReference type="CDD" id="cd11647">
    <property type="entry name" value="DHP5_DphB"/>
    <property type="match status" value="1"/>
</dbReference>
<organism evidence="8 9">
    <name type="scientific">Methanoculleus nereidis</name>
    <dbReference type="NCBI Taxonomy" id="2735141"/>
    <lineage>
        <taxon>Archaea</taxon>
        <taxon>Methanobacteriati</taxon>
        <taxon>Methanobacteriota</taxon>
        <taxon>Stenosarchaea group</taxon>
        <taxon>Methanomicrobia</taxon>
        <taxon>Methanomicrobiales</taxon>
        <taxon>Methanomicrobiaceae</taxon>
        <taxon>Methanoculleus</taxon>
    </lineage>
</organism>
<feature type="binding site" evidence="6">
    <location>
        <position position="9"/>
    </location>
    <ligand>
        <name>S-adenosyl-L-methionine</name>
        <dbReference type="ChEBI" id="CHEBI:59789"/>
    </ligand>
</feature>
<dbReference type="Gene3D" id="3.40.1010.10">
    <property type="entry name" value="Cobalt-precorrin-4 Transmethylase, Domain 1"/>
    <property type="match status" value="1"/>
</dbReference>
<comment type="catalytic activity">
    <reaction evidence="6">
        <text>2-[(3S)-amino-3-carboxypropyl]-L-histidyl-[translation elongation factor 2] + 3 S-adenosyl-L-methionine = diphthine-[translation elongation factor 2] + 3 S-adenosyl-L-homocysteine + 3 H(+)</text>
        <dbReference type="Rhea" id="RHEA:36415"/>
        <dbReference type="Rhea" id="RHEA-COMP:9749"/>
        <dbReference type="Rhea" id="RHEA-COMP:10172"/>
        <dbReference type="ChEBI" id="CHEBI:15378"/>
        <dbReference type="ChEBI" id="CHEBI:57856"/>
        <dbReference type="ChEBI" id="CHEBI:59789"/>
        <dbReference type="ChEBI" id="CHEBI:73995"/>
        <dbReference type="ChEBI" id="CHEBI:82696"/>
        <dbReference type="EC" id="2.1.1.98"/>
    </reaction>
</comment>
<feature type="binding site" evidence="6">
    <location>
        <begin position="113"/>
        <end position="114"/>
    </location>
    <ligand>
        <name>S-adenosyl-L-methionine</name>
        <dbReference type="ChEBI" id="CHEBI:59789"/>
    </ligand>
</feature>
<dbReference type="GO" id="GO:0004164">
    <property type="term" value="F:diphthine synthase activity"/>
    <property type="evidence" value="ECO:0007669"/>
    <property type="project" value="UniProtKB-EC"/>
</dbReference>
<dbReference type="PANTHER" id="PTHR10882">
    <property type="entry name" value="DIPHTHINE SYNTHASE"/>
    <property type="match status" value="1"/>
</dbReference>
<sequence>MLTFVGLGLYDLGDISVKGLECVKCADAVFLEAYTSRLMGTDVPAMEAFFEKEVRVLAREDVEQNPREILDCAAKGRVVVLTGGDPMVSTTHADLRLRAAAAGIETSIIHASSISSAVSGLSGLQNYRFGKSCSVPFPAKGWFPTAPVETIAANLALNLHTLVYLDIQKDRYMRIPEAITILEEMAQKRGIEPPDLYVGIARAGSDHPAVAAGTGAKLKETDFGPPLHILAVPAELHPMEREYLEMFAGL</sequence>
<keyword evidence="9" id="KW-1185">Reference proteome</keyword>
<feature type="domain" description="Tetrapyrrole methylase" evidence="7">
    <location>
        <begin position="1"/>
        <end position="217"/>
    </location>
</feature>
<evidence type="ECO:0000259" key="7">
    <source>
        <dbReference type="Pfam" id="PF00590"/>
    </source>
</evidence>
<dbReference type="HAMAP" id="MF_01084">
    <property type="entry name" value="Diphthine_synth"/>
    <property type="match status" value="1"/>
</dbReference>
<dbReference type="NCBIfam" id="TIGR00522">
    <property type="entry name" value="dph5"/>
    <property type="match status" value="1"/>
</dbReference>
<dbReference type="EC" id="2.1.1.98" evidence="6"/>
<feature type="binding site" evidence="6">
    <location>
        <position position="88"/>
    </location>
    <ligand>
        <name>S-adenosyl-L-methionine</name>
        <dbReference type="ChEBI" id="CHEBI:59789"/>
    </ligand>
</feature>